<dbReference type="AlphaFoldDB" id="A0A9P9BRB3"/>
<keyword evidence="3" id="KW-1185">Reference proteome</keyword>
<gene>
    <name evidence="2" type="ORF">B0I36DRAFT_331181</name>
</gene>
<evidence type="ECO:0000313" key="3">
    <source>
        <dbReference type="Proteomes" id="UP000756346"/>
    </source>
</evidence>
<dbReference type="InterPro" id="IPR056125">
    <property type="entry name" value="DUF7708"/>
</dbReference>
<name>A0A9P9BRB3_9PEZI</name>
<comment type="caution">
    <text evidence="2">The sequence shown here is derived from an EMBL/GenBank/DDBJ whole genome shotgun (WGS) entry which is preliminary data.</text>
</comment>
<evidence type="ECO:0000313" key="2">
    <source>
        <dbReference type="EMBL" id="KAH7026712.1"/>
    </source>
</evidence>
<dbReference type="EMBL" id="JAGTJQ010000008">
    <property type="protein sequence ID" value="KAH7026712.1"/>
    <property type="molecule type" value="Genomic_DNA"/>
</dbReference>
<feature type="domain" description="DUF7708" evidence="1">
    <location>
        <begin position="76"/>
        <end position="221"/>
    </location>
</feature>
<dbReference type="GeneID" id="70184494"/>
<dbReference type="OrthoDB" id="61900at2759"/>
<proteinExistence type="predicted"/>
<dbReference type="Pfam" id="PF24809">
    <property type="entry name" value="DUF7708"/>
    <property type="match status" value="1"/>
</dbReference>
<organism evidence="2 3">
    <name type="scientific">Microdochium trichocladiopsis</name>
    <dbReference type="NCBI Taxonomy" id="1682393"/>
    <lineage>
        <taxon>Eukaryota</taxon>
        <taxon>Fungi</taxon>
        <taxon>Dikarya</taxon>
        <taxon>Ascomycota</taxon>
        <taxon>Pezizomycotina</taxon>
        <taxon>Sordariomycetes</taxon>
        <taxon>Xylariomycetidae</taxon>
        <taxon>Xylariales</taxon>
        <taxon>Microdochiaceae</taxon>
        <taxon>Microdochium</taxon>
    </lineage>
</organism>
<reference evidence="2" key="1">
    <citation type="journal article" date="2021" name="Nat. Commun.">
        <title>Genetic determinants of endophytism in the Arabidopsis root mycobiome.</title>
        <authorList>
            <person name="Mesny F."/>
            <person name="Miyauchi S."/>
            <person name="Thiergart T."/>
            <person name="Pickel B."/>
            <person name="Atanasova L."/>
            <person name="Karlsson M."/>
            <person name="Huettel B."/>
            <person name="Barry K.W."/>
            <person name="Haridas S."/>
            <person name="Chen C."/>
            <person name="Bauer D."/>
            <person name="Andreopoulos W."/>
            <person name="Pangilinan J."/>
            <person name="LaButti K."/>
            <person name="Riley R."/>
            <person name="Lipzen A."/>
            <person name="Clum A."/>
            <person name="Drula E."/>
            <person name="Henrissat B."/>
            <person name="Kohler A."/>
            <person name="Grigoriev I.V."/>
            <person name="Martin F.M."/>
            <person name="Hacquard S."/>
        </authorList>
    </citation>
    <scope>NUCLEOTIDE SEQUENCE</scope>
    <source>
        <strain evidence="2">MPI-CAGE-CH-0230</strain>
    </source>
</reference>
<accession>A0A9P9BRB3</accession>
<protein>
    <recommendedName>
        <fullName evidence="1">DUF7708 domain-containing protein</fullName>
    </recommendedName>
</protein>
<evidence type="ECO:0000259" key="1">
    <source>
        <dbReference type="Pfam" id="PF24809"/>
    </source>
</evidence>
<dbReference type="Proteomes" id="UP000756346">
    <property type="component" value="Unassembled WGS sequence"/>
</dbReference>
<dbReference type="RefSeq" id="XP_046009929.1">
    <property type="nucleotide sequence ID" value="XM_046154948.1"/>
</dbReference>
<sequence length="536" mass="60137">MESATQWYLDKDGDPHAFLARDAFQAALAIFTQEMTNDTLKRDFINNSAGLEDVQRLVRQAQSDYENKPKNRKVQKWLHKIGLRIQFYGNVLDIFIQHNPEYVALAWGAFRLLFTVVLNNAKLLATLSKALCQIADSLPRVELATILYPTPRMKEAVVQLYAHIINFLIRSKSWYDESKLQRMVNAITRPAELRYDDIIQDIERCKAVIDCLSTAGARAEQRDMHLKIQELGASQAKVEGVVNEIRRMCIETQTLNTNAFLDTNQRLTDLQLNSIMTSLSRGSPQYDPLKTLSLCQDYQTKIQARTRARITPISIVARHPKFRAWQSGQDSALLMIKGDSRSQDFVLTATTQAVRALREHQIPVVWVLKPPPRTAGKGGGRGSRDDSGMSTVELLRNLVYQILRINLALHTEKSLSLACSRFDAAETPAQWFDLLASITTALPALYIVINIEAINTRYIHSNNGFSWLASFLGLLGCLEERQNAPALPPTRPGPQVATNLKVLLVSHGSATVQEQGNLAAFNQFVLGTRQLGSGRL</sequence>